<keyword evidence="2" id="KW-0255">Endonuclease</keyword>
<dbReference type="PANTHER" id="PTHR12302:SF3">
    <property type="entry name" value="SERINE_THREONINE-PROTEIN KINASE 31"/>
    <property type="match status" value="1"/>
</dbReference>
<dbReference type="OrthoDB" id="6867997at2"/>
<dbReference type="Proteomes" id="UP000004200">
    <property type="component" value="Unassembled WGS sequence"/>
</dbReference>
<dbReference type="EMBL" id="AFWT01000002">
    <property type="protein sequence ID" value="EGV33677.1"/>
    <property type="molecule type" value="Genomic_DNA"/>
</dbReference>
<comment type="caution">
    <text evidence="6">The sequence shown here is derived from an EMBL/GenBank/DDBJ whole genome shotgun (WGS) entry which is preliminary data.</text>
</comment>
<feature type="compositionally biased region" description="Basic residues" evidence="4">
    <location>
        <begin position="171"/>
        <end position="185"/>
    </location>
</feature>
<dbReference type="InterPro" id="IPR035437">
    <property type="entry name" value="SNase_OB-fold_sf"/>
</dbReference>
<name>G2DWH7_9GAMM</name>
<evidence type="ECO:0000256" key="1">
    <source>
        <dbReference type="ARBA" id="ARBA00022722"/>
    </source>
</evidence>
<evidence type="ECO:0000313" key="6">
    <source>
        <dbReference type="EMBL" id="EGV33677.1"/>
    </source>
</evidence>
<keyword evidence="3" id="KW-0378">Hydrolase</keyword>
<dbReference type="AlphaFoldDB" id="G2DWH7"/>
<proteinExistence type="predicted"/>
<keyword evidence="7" id="KW-1185">Reference proteome</keyword>
<dbReference type="eggNOG" id="COG1525">
    <property type="taxonomic scope" value="Bacteria"/>
</dbReference>
<organism evidence="6 7">
    <name type="scientific">Thiorhodococcus drewsii AZ1</name>
    <dbReference type="NCBI Taxonomy" id="765913"/>
    <lineage>
        <taxon>Bacteria</taxon>
        <taxon>Pseudomonadati</taxon>
        <taxon>Pseudomonadota</taxon>
        <taxon>Gammaproteobacteria</taxon>
        <taxon>Chromatiales</taxon>
        <taxon>Chromatiaceae</taxon>
        <taxon>Thiorhodococcus</taxon>
    </lineage>
</organism>
<dbReference type="PROSITE" id="PS50830">
    <property type="entry name" value="TNASE_3"/>
    <property type="match status" value="1"/>
</dbReference>
<dbReference type="RefSeq" id="WP_007039082.1">
    <property type="nucleotide sequence ID" value="NZ_AFWT01000002.1"/>
</dbReference>
<evidence type="ECO:0000256" key="3">
    <source>
        <dbReference type="ARBA" id="ARBA00022801"/>
    </source>
</evidence>
<evidence type="ECO:0000313" key="7">
    <source>
        <dbReference type="Proteomes" id="UP000004200"/>
    </source>
</evidence>
<dbReference type="GO" id="GO:0004519">
    <property type="term" value="F:endonuclease activity"/>
    <property type="evidence" value="ECO:0007669"/>
    <property type="project" value="UniProtKB-KW"/>
</dbReference>
<protein>
    <submittedName>
        <fullName evidence="6">Nuclease (SNase domain-containing protein)</fullName>
    </submittedName>
</protein>
<reference evidence="6 7" key="1">
    <citation type="submission" date="2011-06" db="EMBL/GenBank/DDBJ databases">
        <title>The draft genome of Thiorhodococcus drewsii AZ1.</title>
        <authorList>
            <consortium name="US DOE Joint Genome Institute (JGI-PGF)"/>
            <person name="Lucas S."/>
            <person name="Han J."/>
            <person name="Lapidus A."/>
            <person name="Cheng J.-F."/>
            <person name="Goodwin L."/>
            <person name="Pitluck S."/>
            <person name="Peters L."/>
            <person name="Land M.L."/>
            <person name="Hauser L."/>
            <person name="Vogl K."/>
            <person name="Liu Z."/>
            <person name="Imhoff J."/>
            <person name="Thiel V."/>
            <person name="Frigaard N.-U."/>
            <person name="Bryant D.A."/>
            <person name="Woyke T.J."/>
        </authorList>
    </citation>
    <scope>NUCLEOTIDE SEQUENCE [LARGE SCALE GENOMIC DNA]</scope>
    <source>
        <strain evidence="6 7">AZ1</strain>
    </source>
</reference>
<keyword evidence="1" id="KW-0540">Nuclease</keyword>
<dbReference type="STRING" id="765913.ThidrDRAFT_0366"/>
<dbReference type="Pfam" id="PF00565">
    <property type="entry name" value="SNase"/>
    <property type="match status" value="1"/>
</dbReference>
<sequence length="185" mass="21133">MTTTHRPREGKRPSLATLAVTLLLTWGWATASAGSPDTKTRHCRALKVLDGDSVVLSCSGKRIEVRLHCIDAPEKDQRPWANRSRSHLRRILPDRILMAPIEHDRFGRVVADLYSDTSKRQFINLEQVASGNAAVYRRYCSDPQFQRAERRAREAGRGIWSTPGLHQTPWRFRHNNRRGARSNAQ</sequence>
<evidence type="ECO:0000256" key="2">
    <source>
        <dbReference type="ARBA" id="ARBA00022759"/>
    </source>
</evidence>
<evidence type="ECO:0000256" key="4">
    <source>
        <dbReference type="SAM" id="MobiDB-lite"/>
    </source>
</evidence>
<dbReference type="SUPFAM" id="SSF50199">
    <property type="entry name" value="Staphylococcal nuclease"/>
    <property type="match status" value="1"/>
</dbReference>
<dbReference type="SMART" id="SM00318">
    <property type="entry name" value="SNc"/>
    <property type="match status" value="1"/>
</dbReference>
<dbReference type="InterPro" id="IPR016071">
    <property type="entry name" value="Staphylococal_nuclease_OB-fold"/>
</dbReference>
<feature type="domain" description="TNase-like" evidence="5">
    <location>
        <begin position="39"/>
        <end position="162"/>
    </location>
</feature>
<dbReference type="PANTHER" id="PTHR12302">
    <property type="entry name" value="EBNA2 BINDING PROTEIN P100"/>
    <property type="match status" value="1"/>
</dbReference>
<dbReference type="Gene3D" id="2.40.50.90">
    <property type="match status" value="1"/>
</dbReference>
<evidence type="ECO:0000259" key="5">
    <source>
        <dbReference type="PROSITE" id="PS50830"/>
    </source>
</evidence>
<accession>G2DWH7</accession>
<feature type="region of interest" description="Disordered" evidence="4">
    <location>
        <begin position="166"/>
        <end position="185"/>
    </location>
</feature>
<gene>
    <name evidence="6" type="ORF">ThidrDRAFT_0366</name>
</gene>
<dbReference type="GO" id="GO:0016787">
    <property type="term" value="F:hydrolase activity"/>
    <property type="evidence" value="ECO:0007669"/>
    <property type="project" value="UniProtKB-KW"/>
</dbReference>